<dbReference type="AlphaFoldDB" id="X0X3F5"/>
<feature type="domain" description="RecA family profile 1" evidence="5">
    <location>
        <begin position="45"/>
        <end position="138"/>
    </location>
</feature>
<comment type="similarity">
    <text evidence="1">Belongs to the RecA family.</text>
</comment>
<dbReference type="GO" id="GO:0006281">
    <property type="term" value="P:DNA repair"/>
    <property type="evidence" value="ECO:0007669"/>
    <property type="project" value="InterPro"/>
</dbReference>
<evidence type="ECO:0000259" key="5">
    <source>
        <dbReference type="PROSITE" id="PS50162"/>
    </source>
</evidence>
<reference evidence="6" key="1">
    <citation type="journal article" date="2014" name="Front. Microbiol.">
        <title>High frequency of phylogenetically diverse reductive dehalogenase-homologous genes in deep subseafloor sedimentary metagenomes.</title>
        <authorList>
            <person name="Kawai M."/>
            <person name="Futagami T."/>
            <person name="Toyoda A."/>
            <person name="Takaki Y."/>
            <person name="Nishi S."/>
            <person name="Hori S."/>
            <person name="Arai W."/>
            <person name="Tsubouchi T."/>
            <person name="Morono Y."/>
            <person name="Uchiyama I."/>
            <person name="Ito T."/>
            <person name="Fujiyama A."/>
            <person name="Inagaki F."/>
            <person name="Takami H."/>
        </authorList>
    </citation>
    <scope>NUCLEOTIDE SEQUENCE</scope>
    <source>
        <strain evidence="6">Expedition CK06-06</strain>
    </source>
</reference>
<dbReference type="SUPFAM" id="SSF52540">
    <property type="entry name" value="P-loop containing nucleoside triphosphate hydrolases"/>
    <property type="match status" value="1"/>
</dbReference>
<dbReference type="GO" id="GO:0005524">
    <property type="term" value="F:ATP binding"/>
    <property type="evidence" value="ECO:0007669"/>
    <property type="project" value="UniProtKB-KW"/>
</dbReference>
<dbReference type="GO" id="GO:0006310">
    <property type="term" value="P:DNA recombination"/>
    <property type="evidence" value="ECO:0007669"/>
    <property type="project" value="UniProtKB-KW"/>
</dbReference>
<dbReference type="InterPro" id="IPR013765">
    <property type="entry name" value="DNA_recomb/repair_RecA"/>
</dbReference>
<dbReference type="GO" id="GO:0140664">
    <property type="term" value="F:ATP-dependent DNA damage sensor activity"/>
    <property type="evidence" value="ECO:0007669"/>
    <property type="project" value="InterPro"/>
</dbReference>
<dbReference type="GO" id="GO:0003697">
    <property type="term" value="F:single-stranded DNA binding"/>
    <property type="evidence" value="ECO:0007669"/>
    <property type="project" value="InterPro"/>
</dbReference>
<dbReference type="PROSITE" id="PS50162">
    <property type="entry name" value="RECA_2"/>
    <property type="match status" value="1"/>
</dbReference>
<keyword evidence="3" id="KW-0067">ATP-binding</keyword>
<dbReference type="InterPro" id="IPR027417">
    <property type="entry name" value="P-loop_NTPase"/>
</dbReference>
<feature type="non-terminal residue" evidence="6">
    <location>
        <position position="138"/>
    </location>
</feature>
<dbReference type="PANTHER" id="PTHR45900:SF1">
    <property type="entry name" value="MITOCHONDRIAL DNA REPAIR PROTEIN RECA HOMOLOG-RELATED"/>
    <property type="match status" value="1"/>
</dbReference>
<evidence type="ECO:0000256" key="2">
    <source>
        <dbReference type="ARBA" id="ARBA00022741"/>
    </source>
</evidence>
<proteinExistence type="inferred from homology"/>
<dbReference type="Gene3D" id="3.40.50.300">
    <property type="entry name" value="P-loop containing nucleotide triphosphate hydrolases"/>
    <property type="match status" value="1"/>
</dbReference>
<evidence type="ECO:0000256" key="3">
    <source>
        <dbReference type="ARBA" id="ARBA00022840"/>
    </source>
</evidence>
<accession>X0X3F5</accession>
<sequence>MGSETKRLSDDGYSDRKLKLKAVMKDLNKKFKDPNLLKMGDKEPVKETLPLGVPIIDDFLGGGWTMGNFSVLYGTESVGKSTGALQTIANAQKEGKICCLIDLEHSFDRVRAVQLGVNVEELILIDTAENAEQAMDIM</sequence>
<dbReference type="InterPro" id="IPR049428">
    <property type="entry name" value="RecA-like_N"/>
</dbReference>
<name>X0X3F5_9ZZZZ</name>
<comment type="caution">
    <text evidence="6">The sequence shown here is derived from an EMBL/GenBank/DDBJ whole genome shotgun (WGS) entry which is preliminary data.</text>
</comment>
<dbReference type="InterPro" id="IPR020588">
    <property type="entry name" value="RecA_ATP-bd"/>
</dbReference>
<protein>
    <recommendedName>
        <fullName evidence="5">RecA family profile 1 domain-containing protein</fullName>
    </recommendedName>
</protein>
<evidence type="ECO:0000256" key="1">
    <source>
        <dbReference type="ARBA" id="ARBA00009391"/>
    </source>
</evidence>
<evidence type="ECO:0000313" key="6">
    <source>
        <dbReference type="EMBL" id="GAG37764.1"/>
    </source>
</evidence>
<dbReference type="EMBL" id="BARS01049883">
    <property type="protein sequence ID" value="GAG37764.1"/>
    <property type="molecule type" value="Genomic_DNA"/>
</dbReference>
<keyword evidence="4" id="KW-0233">DNA recombination</keyword>
<keyword evidence="2" id="KW-0547">Nucleotide-binding</keyword>
<dbReference type="Pfam" id="PF00154">
    <property type="entry name" value="RecA_N"/>
    <property type="match status" value="1"/>
</dbReference>
<gene>
    <name evidence="6" type="ORF">S01H1_74547</name>
</gene>
<evidence type="ECO:0000256" key="4">
    <source>
        <dbReference type="ARBA" id="ARBA00023172"/>
    </source>
</evidence>
<dbReference type="PANTHER" id="PTHR45900">
    <property type="entry name" value="RECA"/>
    <property type="match status" value="1"/>
</dbReference>
<organism evidence="6">
    <name type="scientific">marine sediment metagenome</name>
    <dbReference type="NCBI Taxonomy" id="412755"/>
    <lineage>
        <taxon>unclassified sequences</taxon>
        <taxon>metagenomes</taxon>
        <taxon>ecological metagenomes</taxon>
    </lineage>
</organism>